<dbReference type="OrthoDB" id="9948757at2759"/>
<evidence type="ECO:0000256" key="4">
    <source>
        <dbReference type="SAM" id="MobiDB-lite"/>
    </source>
</evidence>
<evidence type="ECO:0000256" key="1">
    <source>
        <dbReference type="ARBA" id="ARBA00010949"/>
    </source>
</evidence>
<dbReference type="AlphaFoldDB" id="A0A401PFR9"/>
<evidence type="ECO:0000256" key="2">
    <source>
        <dbReference type="ARBA" id="ARBA00023054"/>
    </source>
</evidence>
<evidence type="ECO:0000313" key="5">
    <source>
        <dbReference type="EMBL" id="GCB71977.1"/>
    </source>
</evidence>
<evidence type="ECO:0000256" key="3">
    <source>
        <dbReference type="SAM" id="Coils"/>
    </source>
</evidence>
<dbReference type="EMBL" id="BFAA01003559">
    <property type="protein sequence ID" value="GCB71977.1"/>
    <property type="molecule type" value="Genomic_DNA"/>
</dbReference>
<evidence type="ECO:0000313" key="6">
    <source>
        <dbReference type="Proteomes" id="UP000288216"/>
    </source>
</evidence>
<dbReference type="InterPro" id="IPR029627">
    <property type="entry name" value="CCSER"/>
</dbReference>
<dbReference type="Proteomes" id="UP000288216">
    <property type="component" value="Unassembled WGS sequence"/>
</dbReference>
<dbReference type="GO" id="GO:0015630">
    <property type="term" value="C:microtubule cytoskeleton"/>
    <property type="evidence" value="ECO:0007669"/>
    <property type="project" value="TreeGrafter"/>
</dbReference>
<gene>
    <name evidence="5" type="ORF">scyTo_0008989</name>
</gene>
<proteinExistence type="inferred from homology"/>
<organism evidence="5 6">
    <name type="scientific">Scyliorhinus torazame</name>
    <name type="common">Cloudy catshark</name>
    <name type="synonym">Catulus torazame</name>
    <dbReference type="NCBI Taxonomy" id="75743"/>
    <lineage>
        <taxon>Eukaryota</taxon>
        <taxon>Metazoa</taxon>
        <taxon>Chordata</taxon>
        <taxon>Craniata</taxon>
        <taxon>Vertebrata</taxon>
        <taxon>Chondrichthyes</taxon>
        <taxon>Elasmobranchii</taxon>
        <taxon>Galeomorphii</taxon>
        <taxon>Galeoidea</taxon>
        <taxon>Carcharhiniformes</taxon>
        <taxon>Scyliorhinidae</taxon>
        <taxon>Scyliorhinus</taxon>
    </lineage>
</organism>
<feature type="coiled-coil region" evidence="3">
    <location>
        <begin position="36"/>
        <end position="73"/>
    </location>
</feature>
<keyword evidence="6" id="KW-1185">Reference proteome</keyword>
<dbReference type="STRING" id="75743.A0A401PFR9"/>
<comment type="caution">
    <text evidence="5">The sequence shown here is derived from an EMBL/GenBank/DDBJ whole genome shotgun (WGS) entry which is preliminary data.</text>
</comment>
<name>A0A401PFR9_SCYTO</name>
<dbReference type="PANTHER" id="PTHR22461:SF2">
    <property type="entry name" value="SERINE-RICH COILED-COIL DOMAIN-CONTAINING PROTEIN 2"/>
    <property type="match status" value="1"/>
</dbReference>
<dbReference type="GO" id="GO:0001578">
    <property type="term" value="P:microtubule bundle formation"/>
    <property type="evidence" value="ECO:0007669"/>
    <property type="project" value="TreeGrafter"/>
</dbReference>
<dbReference type="PANTHER" id="PTHR22461">
    <property type="entry name" value="SERINE-RICH COILED-COIL DOMAIN-CONTAINING PROTEIN 2-RELATED"/>
    <property type="match status" value="1"/>
</dbReference>
<dbReference type="GO" id="GO:0008017">
    <property type="term" value="F:microtubule binding"/>
    <property type="evidence" value="ECO:0007669"/>
    <property type="project" value="TreeGrafter"/>
</dbReference>
<keyword evidence="2 3" id="KW-0175">Coiled coil</keyword>
<feature type="compositionally biased region" description="Polar residues" evidence="4">
    <location>
        <begin position="92"/>
        <end position="116"/>
    </location>
</feature>
<reference evidence="5 6" key="1">
    <citation type="journal article" date="2018" name="Nat. Ecol. Evol.">
        <title>Shark genomes provide insights into elasmobranch evolution and the origin of vertebrates.</title>
        <authorList>
            <person name="Hara Y"/>
            <person name="Yamaguchi K"/>
            <person name="Onimaru K"/>
            <person name="Kadota M"/>
            <person name="Koyanagi M"/>
            <person name="Keeley SD"/>
            <person name="Tatsumi K"/>
            <person name="Tanaka K"/>
            <person name="Motone F"/>
            <person name="Kageyama Y"/>
            <person name="Nozu R"/>
            <person name="Adachi N"/>
            <person name="Nishimura O"/>
            <person name="Nakagawa R"/>
            <person name="Tanegashima C"/>
            <person name="Kiyatake I"/>
            <person name="Matsumoto R"/>
            <person name="Murakumo K"/>
            <person name="Nishida K"/>
            <person name="Terakita A"/>
            <person name="Kuratani S"/>
            <person name="Sato K"/>
            <person name="Hyodo S Kuraku.S."/>
        </authorList>
    </citation>
    <scope>NUCLEOTIDE SEQUENCE [LARGE SCALE GENOMIC DNA]</scope>
</reference>
<sequence>MRSSRPITENTVMLDVLTLRHMVHDCTSVKTQILKLKRLLQQTDELLEEIQGLQEEMKRKDQMIEELQQQLSTRCICQKGNSDAKGPAFSNADKTTQTVNKAISTEPSAPSSSPLQGTFHGSAGPVQQHHRQSFGPFSGF</sequence>
<accession>A0A401PFR9</accession>
<feature type="region of interest" description="Disordered" evidence="4">
    <location>
        <begin position="81"/>
        <end position="140"/>
    </location>
</feature>
<protein>
    <submittedName>
        <fullName evidence="5">Uncharacterized protein</fullName>
    </submittedName>
</protein>
<comment type="similarity">
    <text evidence="1">Belongs to the CCSER family.</text>
</comment>